<keyword evidence="4 7" id="KW-1133">Transmembrane helix</keyword>
<evidence type="ECO:0000313" key="10">
    <source>
        <dbReference type="Proteomes" id="UP000181951"/>
    </source>
</evidence>
<feature type="transmembrane region" description="Helical" evidence="7">
    <location>
        <begin position="262"/>
        <end position="283"/>
    </location>
</feature>
<dbReference type="GO" id="GO:0005886">
    <property type="term" value="C:plasma membrane"/>
    <property type="evidence" value="ECO:0007669"/>
    <property type="project" value="UniProtKB-SubCell"/>
</dbReference>
<dbReference type="InterPro" id="IPR020846">
    <property type="entry name" value="MFS_dom"/>
</dbReference>
<evidence type="ECO:0000256" key="2">
    <source>
        <dbReference type="ARBA" id="ARBA00022475"/>
    </source>
</evidence>
<keyword evidence="2" id="KW-1003">Cell membrane</keyword>
<evidence type="ECO:0000256" key="4">
    <source>
        <dbReference type="ARBA" id="ARBA00022989"/>
    </source>
</evidence>
<feature type="transmembrane region" description="Helical" evidence="7">
    <location>
        <begin position="298"/>
        <end position="319"/>
    </location>
</feature>
<dbReference type="InterPro" id="IPR011701">
    <property type="entry name" value="MFS"/>
</dbReference>
<evidence type="ECO:0000256" key="7">
    <source>
        <dbReference type="SAM" id="Phobius"/>
    </source>
</evidence>
<dbReference type="Gene3D" id="1.20.1250.20">
    <property type="entry name" value="MFS general substrate transporter like domains"/>
    <property type="match status" value="1"/>
</dbReference>
<dbReference type="EMBL" id="FODD01000031">
    <property type="protein sequence ID" value="SEO58121.1"/>
    <property type="molecule type" value="Genomic_DNA"/>
</dbReference>
<feature type="transmembrane region" description="Helical" evidence="7">
    <location>
        <begin position="220"/>
        <end position="242"/>
    </location>
</feature>
<proteinExistence type="predicted"/>
<dbReference type="GO" id="GO:0022857">
    <property type="term" value="F:transmembrane transporter activity"/>
    <property type="evidence" value="ECO:0007669"/>
    <property type="project" value="InterPro"/>
</dbReference>
<dbReference type="InterPro" id="IPR036259">
    <property type="entry name" value="MFS_trans_sf"/>
</dbReference>
<feature type="domain" description="Major facilitator superfamily (MFS) profile" evidence="8">
    <location>
        <begin position="65"/>
        <end position="438"/>
    </location>
</feature>
<evidence type="ECO:0000256" key="3">
    <source>
        <dbReference type="ARBA" id="ARBA00022692"/>
    </source>
</evidence>
<feature type="transmembrane region" description="Helical" evidence="7">
    <location>
        <begin position="131"/>
        <end position="150"/>
    </location>
</feature>
<feature type="compositionally biased region" description="Polar residues" evidence="6">
    <location>
        <begin position="12"/>
        <end position="26"/>
    </location>
</feature>
<dbReference type="Proteomes" id="UP000181951">
    <property type="component" value="Unassembled WGS sequence"/>
</dbReference>
<keyword evidence="10" id="KW-1185">Reference proteome</keyword>
<accession>A0A1H8QVX1</accession>
<feature type="transmembrane region" description="Helical" evidence="7">
    <location>
        <begin position="350"/>
        <end position="371"/>
    </location>
</feature>
<protein>
    <submittedName>
        <fullName evidence="9">Predicted arabinose efflux permease, MFS family</fullName>
    </submittedName>
</protein>
<keyword evidence="3 7" id="KW-0812">Transmembrane</keyword>
<dbReference type="PROSITE" id="PS50850">
    <property type="entry name" value="MFS"/>
    <property type="match status" value="1"/>
</dbReference>
<gene>
    <name evidence="9" type="ORF">SAMN05216267_103182</name>
</gene>
<reference evidence="9 10" key="1">
    <citation type="submission" date="2016-10" db="EMBL/GenBank/DDBJ databases">
        <authorList>
            <person name="de Groot N.N."/>
        </authorList>
    </citation>
    <scope>NUCLEOTIDE SEQUENCE [LARGE SCALE GENOMIC DNA]</scope>
    <source>
        <strain evidence="9 10">CGMCC 4.2026</strain>
    </source>
</reference>
<dbReference type="CDD" id="cd17324">
    <property type="entry name" value="MFS_NepI_like"/>
    <property type="match status" value="1"/>
</dbReference>
<feature type="transmembrane region" description="Helical" evidence="7">
    <location>
        <begin position="383"/>
        <end position="406"/>
    </location>
</feature>
<feature type="transmembrane region" description="Helical" evidence="7">
    <location>
        <begin position="326"/>
        <end position="344"/>
    </location>
</feature>
<dbReference type="AlphaFoldDB" id="A0A1H8QVX1"/>
<feature type="transmembrane region" description="Helical" evidence="7">
    <location>
        <begin position="156"/>
        <end position="177"/>
    </location>
</feature>
<feature type="region of interest" description="Disordered" evidence="6">
    <location>
        <begin position="1"/>
        <end position="62"/>
    </location>
</feature>
<dbReference type="SUPFAM" id="SSF103473">
    <property type="entry name" value="MFS general substrate transporter"/>
    <property type="match status" value="1"/>
</dbReference>
<dbReference type="PANTHER" id="PTHR43124">
    <property type="entry name" value="PURINE EFFLUX PUMP PBUE"/>
    <property type="match status" value="1"/>
</dbReference>
<evidence type="ECO:0000256" key="6">
    <source>
        <dbReference type="SAM" id="MobiDB-lite"/>
    </source>
</evidence>
<feature type="transmembrane region" description="Helical" evidence="7">
    <location>
        <begin position="189"/>
        <end position="214"/>
    </location>
</feature>
<evidence type="ECO:0000313" key="9">
    <source>
        <dbReference type="EMBL" id="SEO58121.1"/>
    </source>
</evidence>
<dbReference type="PANTHER" id="PTHR43124:SF3">
    <property type="entry name" value="CHLORAMPHENICOL EFFLUX PUMP RV0191"/>
    <property type="match status" value="1"/>
</dbReference>
<feature type="transmembrane region" description="Helical" evidence="7">
    <location>
        <begin position="412"/>
        <end position="432"/>
    </location>
</feature>
<dbReference type="Pfam" id="PF07690">
    <property type="entry name" value="MFS_1"/>
    <property type="match status" value="1"/>
</dbReference>
<dbReference type="InterPro" id="IPR050189">
    <property type="entry name" value="MFS_Efflux_Transporters"/>
</dbReference>
<evidence type="ECO:0000259" key="8">
    <source>
        <dbReference type="PROSITE" id="PS50850"/>
    </source>
</evidence>
<dbReference type="STRING" id="310780.SAMN05216267_103182"/>
<evidence type="ECO:0000256" key="1">
    <source>
        <dbReference type="ARBA" id="ARBA00004651"/>
    </source>
</evidence>
<organism evidence="9 10">
    <name type="scientific">Actinacidiphila rubida</name>
    <dbReference type="NCBI Taxonomy" id="310780"/>
    <lineage>
        <taxon>Bacteria</taxon>
        <taxon>Bacillati</taxon>
        <taxon>Actinomycetota</taxon>
        <taxon>Actinomycetes</taxon>
        <taxon>Kitasatosporales</taxon>
        <taxon>Streptomycetaceae</taxon>
        <taxon>Actinacidiphila</taxon>
    </lineage>
</organism>
<name>A0A1H8QVX1_9ACTN</name>
<keyword evidence="5 7" id="KW-0472">Membrane</keyword>
<feature type="transmembrane region" description="Helical" evidence="7">
    <location>
        <begin position="99"/>
        <end position="119"/>
    </location>
</feature>
<comment type="subcellular location">
    <subcellularLocation>
        <location evidence="1">Cell membrane</location>
        <topology evidence="1">Multi-pass membrane protein</topology>
    </subcellularLocation>
</comment>
<feature type="transmembrane region" description="Helical" evidence="7">
    <location>
        <begin position="61"/>
        <end position="79"/>
    </location>
</feature>
<sequence>MPPPGIRPTRAAVQSSNLRSAMNSRPATHGGPLAGSRTEAAPSTVRKETAKPQPEPGRPRGGWPAVASVAAVSFVLVLSEFLPVGLLPAIGDGLHVDTGTAGLLVVVPGVTAAVAAPLLTVASGRLDRRHVLIALAALITVSDGLAALAPNLGVMLAARVLLGLSVGGFWAMGAGIGSRLIAPADADRAASLITAGISAGTVISLPLGALIGHLAGWRTAFVIAAAAAGLAVALLSIALPALRPTGAVRAATLARALRRPPVALALLATSAVFFGHFAAYTYITPYLQQHAHLGSRTVTAVLLGYGLAGLAGNLLIGFASGRSPRGMAACAAVILAGAVLALTLTTATPVTVVLVLLWGAAFGAVPLIGQIRVTRALPHAPDAALALLVSASQTFLALGSLVGGALTDHRGTTTAFAAGAVAVLLGALVPAGRAHRKEGTVK</sequence>
<evidence type="ECO:0000256" key="5">
    <source>
        <dbReference type="ARBA" id="ARBA00023136"/>
    </source>
</evidence>